<dbReference type="InterPro" id="IPR050834">
    <property type="entry name" value="Glycosyltransf_2"/>
</dbReference>
<dbReference type="PANTHER" id="PTHR43685:SF11">
    <property type="entry name" value="GLYCOSYLTRANSFERASE TAGX-RELATED"/>
    <property type="match status" value="1"/>
</dbReference>
<proteinExistence type="predicted"/>
<dbReference type="RefSeq" id="WP_078717605.1">
    <property type="nucleotide sequence ID" value="NZ_FUYC01000010.1"/>
</dbReference>
<dbReference type="Proteomes" id="UP000190027">
    <property type="component" value="Unassembled WGS sequence"/>
</dbReference>
<reference evidence="2 3" key="1">
    <citation type="submission" date="2017-02" db="EMBL/GenBank/DDBJ databases">
        <authorList>
            <person name="Peterson S.W."/>
        </authorList>
    </citation>
    <scope>NUCLEOTIDE SEQUENCE [LARGE SCALE GENOMIC DNA]</scope>
    <source>
        <strain evidence="2 3">DSM 16080</strain>
    </source>
</reference>
<name>A0A1T4XEA2_9BACT</name>
<evidence type="ECO:0000313" key="3">
    <source>
        <dbReference type="Proteomes" id="UP000190027"/>
    </source>
</evidence>
<dbReference type="InterPro" id="IPR001173">
    <property type="entry name" value="Glyco_trans_2-like"/>
</dbReference>
<protein>
    <submittedName>
        <fullName evidence="2">Glycosyl transferase family 2</fullName>
    </submittedName>
</protein>
<keyword evidence="2" id="KW-0808">Transferase</keyword>
<dbReference type="AlphaFoldDB" id="A0A1T4XEA2"/>
<keyword evidence="3" id="KW-1185">Reference proteome</keyword>
<evidence type="ECO:0000313" key="2">
    <source>
        <dbReference type="EMBL" id="SKA87548.1"/>
    </source>
</evidence>
<organism evidence="2 3">
    <name type="scientific">Paucidesulfovibrio gracilis DSM 16080</name>
    <dbReference type="NCBI Taxonomy" id="1121449"/>
    <lineage>
        <taxon>Bacteria</taxon>
        <taxon>Pseudomonadati</taxon>
        <taxon>Thermodesulfobacteriota</taxon>
        <taxon>Desulfovibrionia</taxon>
        <taxon>Desulfovibrionales</taxon>
        <taxon>Desulfovibrionaceae</taxon>
        <taxon>Paucidesulfovibrio</taxon>
    </lineage>
</organism>
<dbReference type="SUPFAM" id="SSF53448">
    <property type="entry name" value="Nucleotide-diphospho-sugar transferases"/>
    <property type="match status" value="1"/>
</dbReference>
<sequence>MPKTVSIVVPSYNHAPYVEACLDSLYFQDYPDLELIVVDDRSDDGSHEIITQWVARATSGLPPYTRPGRSIRYERNPVNLGSTRNYNKGFTMATGEYCSFMASDDMAHPQWLSTLARPLDQDQADFVYADMFIIDDAHRILREFKLPDYSFKRCFCDWYLCGVATLYRRSLHERFGLYDETSNADDHECYLRFALNGARFLHIPQTLYSARSHDQRQVGLHEPKQFSKLLNASRELTRLARARSHTLS</sequence>
<dbReference type="InterPro" id="IPR029044">
    <property type="entry name" value="Nucleotide-diphossugar_trans"/>
</dbReference>
<dbReference type="Gene3D" id="3.90.550.10">
    <property type="entry name" value="Spore Coat Polysaccharide Biosynthesis Protein SpsA, Chain A"/>
    <property type="match status" value="1"/>
</dbReference>
<dbReference type="GO" id="GO:0016740">
    <property type="term" value="F:transferase activity"/>
    <property type="evidence" value="ECO:0007669"/>
    <property type="project" value="UniProtKB-KW"/>
</dbReference>
<feature type="domain" description="Glycosyltransferase 2-like" evidence="1">
    <location>
        <begin position="6"/>
        <end position="171"/>
    </location>
</feature>
<evidence type="ECO:0000259" key="1">
    <source>
        <dbReference type="Pfam" id="PF00535"/>
    </source>
</evidence>
<dbReference type="PANTHER" id="PTHR43685">
    <property type="entry name" value="GLYCOSYLTRANSFERASE"/>
    <property type="match status" value="1"/>
</dbReference>
<dbReference type="Pfam" id="PF00535">
    <property type="entry name" value="Glycos_transf_2"/>
    <property type="match status" value="1"/>
</dbReference>
<accession>A0A1T4XEA2</accession>
<dbReference type="OrthoDB" id="5379872at2"/>
<dbReference type="STRING" id="1121449.SAMN02745704_02049"/>
<gene>
    <name evidence="2" type="ORF">SAMN02745704_02049</name>
</gene>
<dbReference type="EMBL" id="FUYC01000010">
    <property type="protein sequence ID" value="SKA87548.1"/>
    <property type="molecule type" value="Genomic_DNA"/>
</dbReference>